<evidence type="ECO:0000313" key="12">
    <source>
        <dbReference type="EMBL" id="MDW6091483.1"/>
    </source>
</evidence>
<comment type="subcellular location">
    <subcellularLocation>
        <location evidence="1">Membrane</location>
        <topology evidence="1">Multi-pass membrane protein</topology>
    </subcellularLocation>
</comment>
<dbReference type="Pfam" id="PF13675">
    <property type="entry name" value="PilJ"/>
    <property type="match status" value="1"/>
</dbReference>
<sequence length="669" mass="73921">MQPIKLLVTWMEDVSLKRILQMLTLFFVLVIIGLVSYTVLALKQQQNDSLVVNIAGRERMLSQKMTKEFFLALEQASLTGKAPDLSIMNATQELFEVSLEALNKGGQTYLDLTMKQPVTLPPAPENISQQLNKVMALWREQQQMMGGISTHIAPDALQEINQKSLEILKNMNAVVSLFAEASEQKILIMERNQVIAAIVAILLSVMVSAVVSRSILRSIRQALKTTDRISSGNLVGEGYQVFRKNELGLLAKNIEQMRASLHDVINMVKRNSRQMAHSAQQVADVSTEISNGSQAQRENSSEVGNAINSLLETSHVVSDTIERTSQISQDTLTIAQEGIIYVNESIEELKKAVVSVNQASDQMEALKNFTAQINEITESIHNIAEQTNLLALNAAIEAARAGDQGRGFAVVADEVRNLAGRTSSSSRDISDLISQLTDKVESSVASMQSVVSAVYQSQQTSEKTVAAFTSMSDGISETTQSTDTIHEYNQQQTQNLSYLDEKLKDLFVVLTESSDKAGTTSMVAGDLYEISEQLDQQISGFKTHVSESVVKQEGEQRNSPRAGNKMRVKLSQGQRVIEGITSDISMDGIKVRTTSELDSKGVVTLQFHLPEQLKHTGPNPLVVKANVVHTKQQQQDNYDYGLKFTGISEQQSSGLKLIFKHFNESYRYQ</sequence>
<protein>
    <submittedName>
        <fullName evidence="12">Methyl-accepting chemotaxis protein</fullName>
    </submittedName>
</protein>
<dbReference type="Pfam" id="PF00015">
    <property type="entry name" value="MCPsignal"/>
    <property type="match status" value="1"/>
</dbReference>
<dbReference type="Pfam" id="PF07238">
    <property type="entry name" value="PilZ"/>
    <property type="match status" value="1"/>
</dbReference>
<feature type="domain" description="HAMP" evidence="11">
    <location>
        <begin position="213"/>
        <end position="266"/>
    </location>
</feature>
<evidence type="ECO:0000256" key="9">
    <source>
        <dbReference type="SAM" id="Phobius"/>
    </source>
</evidence>
<dbReference type="CDD" id="cd06225">
    <property type="entry name" value="HAMP"/>
    <property type="match status" value="1"/>
</dbReference>
<evidence type="ECO:0000259" key="11">
    <source>
        <dbReference type="PROSITE" id="PS50885"/>
    </source>
</evidence>
<evidence type="ECO:0000256" key="1">
    <source>
        <dbReference type="ARBA" id="ARBA00004141"/>
    </source>
</evidence>
<keyword evidence="5 7" id="KW-0807">Transducer</keyword>
<feature type="domain" description="Methyl-accepting transducer" evidence="10">
    <location>
        <begin position="271"/>
        <end position="507"/>
    </location>
</feature>
<reference evidence="12 13" key="1">
    <citation type="submission" date="2023-11" db="EMBL/GenBank/DDBJ databases">
        <title>Plant-associative lifestyle of Vibrio porteresiae and its evolutionary dynamics.</title>
        <authorList>
            <person name="Rameshkumar N."/>
            <person name="Kirti K."/>
        </authorList>
    </citation>
    <scope>NUCLEOTIDE SEQUENCE [LARGE SCALE GENOMIC DNA]</scope>
    <source>
        <strain evidence="12 13">MSSRF7</strain>
    </source>
</reference>
<dbReference type="PANTHER" id="PTHR32089:SF112">
    <property type="entry name" value="LYSOZYME-LIKE PROTEIN-RELATED"/>
    <property type="match status" value="1"/>
</dbReference>
<dbReference type="InterPro" id="IPR004089">
    <property type="entry name" value="MCPsignal_dom"/>
</dbReference>
<evidence type="ECO:0000313" key="13">
    <source>
        <dbReference type="Proteomes" id="UP001279860"/>
    </source>
</evidence>
<comment type="caution">
    <text evidence="12">The sequence shown here is derived from an EMBL/GenBank/DDBJ whole genome shotgun (WGS) entry which is preliminary data.</text>
</comment>
<gene>
    <name evidence="12" type="ORF">SBX64_02795</name>
</gene>
<keyword evidence="8" id="KW-0175">Coiled coil</keyword>
<dbReference type="SMART" id="SM00304">
    <property type="entry name" value="HAMP"/>
    <property type="match status" value="1"/>
</dbReference>
<dbReference type="Gene3D" id="2.40.10.220">
    <property type="entry name" value="predicted glycosyltransferase like domains"/>
    <property type="match status" value="1"/>
</dbReference>
<evidence type="ECO:0000256" key="2">
    <source>
        <dbReference type="ARBA" id="ARBA00022692"/>
    </source>
</evidence>
<evidence type="ECO:0000256" key="3">
    <source>
        <dbReference type="ARBA" id="ARBA00022989"/>
    </source>
</evidence>
<evidence type="ECO:0000256" key="7">
    <source>
        <dbReference type="PROSITE-ProRule" id="PRU00284"/>
    </source>
</evidence>
<dbReference type="PANTHER" id="PTHR32089">
    <property type="entry name" value="METHYL-ACCEPTING CHEMOTAXIS PROTEIN MCPB"/>
    <property type="match status" value="1"/>
</dbReference>
<dbReference type="Gene3D" id="1.10.287.950">
    <property type="entry name" value="Methyl-accepting chemotaxis protein"/>
    <property type="match status" value="1"/>
</dbReference>
<evidence type="ECO:0000259" key="10">
    <source>
        <dbReference type="PROSITE" id="PS50111"/>
    </source>
</evidence>
<keyword evidence="2 9" id="KW-0812">Transmembrane</keyword>
<accession>A0ABU4IQS3</accession>
<dbReference type="InterPro" id="IPR003660">
    <property type="entry name" value="HAMP_dom"/>
</dbReference>
<comment type="similarity">
    <text evidence="6">Belongs to the methyl-accepting chemotaxis (MCP) protein family.</text>
</comment>
<dbReference type="Proteomes" id="UP001279860">
    <property type="component" value="Unassembled WGS sequence"/>
</dbReference>
<feature type="coiled-coil region" evidence="8">
    <location>
        <begin position="346"/>
        <end position="386"/>
    </location>
</feature>
<dbReference type="PROSITE" id="PS50885">
    <property type="entry name" value="HAMP"/>
    <property type="match status" value="1"/>
</dbReference>
<dbReference type="Pfam" id="PF00672">
    <property type="entry name" value="HAMP"/>
    <property type="match status" value="1"/>
</dbReference>
<organism evidence="12 13">
    <name type="scientific">Vibrio rhizosphaerae</name>
    <dbReference type="NCBI Taxonomy" id="398736"/>
    <lineage>
        <taxon>Bacteria</taxon>
        <taxon>Pseudomonadati</taxon>
        <taxon>Pseudomonadota</taxon>
        <taxon>Gammaproteobacteria</taxon>
        <taxon>Vibrionales</taxon>
        <taxon>Vibrionaceae</taxon>
        <taxon>Vibrio</taxon>
    </lineage>
</organism>
<proteinExistence type="inferred from homology"/>
<evidence type="ECO:0000256" key="5">
    <source>
        <dbReference type="ARBA" id="ARBA00023224"/>
    </source>
</evidence>
<name>A0ABU4IQS3_9VIBR</name>
<dbReference type="PROSITE" id="PS50111">
    <property type="entry name" value="CHEMOTAXIS_TRANSDUC_2"/>
    <property type="match status" value="1"/>
</dbReference>
<keyword evidence="13" id="KW-1185">Reference proteome</keyword>
<keyword evidence="3 9" id="KW-1133">Transmembrane helix</keyword>
<dbReference type="RefSeq" id="WP_318584278.1">
    <property type="nucleotide sequence ID" value="NZ_JAWRCP010000001.1"/>
</dbReference>
<keyword evidence="4 9" id="KW-0472">Membrane</keyword>
<dbReference type="SUPFAM" id="SSF58104">
    <property type="entry name" value="Methyl-accepting chemotaxis protein (MCP) signaling domain"/>
    <property type="match status" value="1"/>
</dbReference>
<dbReference type="SUPFAM" id="SSF141371">
    <property type="entry name" value="PilZ domain-like"/>
    <property type="match status" value="1"/>
</dbReference>
<dbReference type="SMART" id="SM00283">
    <property type="entry name" value="MA"/>
    <property type="match status" value="1"/>
</dbReference>
<evidence type="ECO:0000256" key="4">
    <source>
        <dbReference type="ARBA" id="ARBA00023136"/>
    </source>
</evidence>
<feature type="transmembrane region" description="Helical" evidence="9">
    <location>
        <begin position="20"/>
        <end position="40"/>
    </location>
</feature>
<dbReference type="InterPro" id="IPR029095">
    <property type="entry name" value="NarX-like_N"/>
</dbReference>
<dbReference type="InterPro" id="IPR009875">
    <property type="entry name" value="PilZ_domain"/>
</dbReference>
<dbReference type="EMBL" id="JAWRCP010000001">
    <property type="protein sequence ID" value="MDW6091483.1"/>
    <property type="molecule type" value="Genomic_DNA"/>
</dbReference>
<evidence type="ECO:0000256" key="6">
    <source>
        <dbReference type="ARBA" id="ARBA00029447"/>
    </source>
</evidence>
<evidence type="ECO:0000256" key="8">
    <source>
        <dbReference type="SAM" id="Coils"/>
    </source>
</evidence>
<feature type="transmembrane region" description="Helical" evidence="9">
    <location>
        <begin position="194"/>
        <end position="216"/>
    </location>
</feature>